<comment type="caution">
    <text evidence="3">The sequence shown here is derived from an EMBL/GenBank/DDBJ whole genome shotgun (WGS) entry which is preliminary data.</text>
</comment>
<keyword evidence="4" id="KW-1185">Reference proteome</keyword>
<feature type="signal peptide" evidence="2">
    <location>
        <begin position="1"/>
        <end position="28"/>
    </location>
</feature>
<accession>A0ABQ4EF15</accession>
<feature type="compositionally biased region" description="Gly residues" evidence="1">
    <location>
        <begin position="139"/>
        <end position="156"/>
    </location>
</feature>
<dbReference type="PROSITE" id="PS51257">
    <property type="entry name" value="PROKAR_LIPOPROTEIN"/>
    <property type="match status" value="1"/>
</dbReference>
<evidence type="ECO:0000256" key="1">
    <source>
        <dbReference type="SAM" id="MobiDB-lite"/>
    </source>
</evidence>
<feature type="region of interest" description="Disordered" evidence="1">
    <location>
        <begin position="64"/>
        <end position="161"/>
    </location>
</feature>
<feature type="compositionally biased region" description="Low complexity" evidence="1">
    <location>
        <begin position="70"/>
        <end position="104"/>
    </location>
</feature>
<protein>
    <recommendedName>
        <fullName evidence="5">PT repeat-containing protein</fullName>
    </recommendedName>
</protein>
<keyword evidence="2" id="KW-0732">Signal</keyword>
<feature type="region of interest" description="Disordered" evidence="1">
    <location>
        <begin position="28"/>
        <end position="50"/>
    </location>
</feature>
<dbReference type="Proteomes" id="UP000646749">
    <property type="component" value="Unassembled WGS sequence"/>
</dbReference>
<name>A0ABQ4EF15_9ACTN</name>
<dbReference type="RefSeq" id="WP_239142033.1">
    <property type="nucleotide sequence ID" value="NZ_BONW01000060.1"/>
</dbReference>
<evidence type="ECO:0000313" key="4">
    <source>
        <dbReference type="Proteomes" id="UP000646749"/>
    </source>
</evidence>
<evidence type="ECO:0000256" key="2">
    <source>
        <dbReference type="SAM" id="SignalP"/>
    </source>
</evidence>
<dbReference type="EMBL" id="BONW01000060">
    <property type="protein sequence ID" value="GIG93321.1"/>
    <property type="molecule type" value="Genomic_DNA"/>
</dbReference>
<gene>
    <name evidence="3" type="ORF">Pen02_82570</name>
</gene>
<evidence type="ECO:0008006" key="5">
    <source>
        <dbReference type="Google" id="ProtNLM"/>
    </source>
</evidence>
<feature type="chain" id="PRO_5047204035" description="PT repeat-containing protein" evidence="2">
    <location>
        <begin position="29"/>
        <end position="203"/>
    </location>
</feature>
<proteinExistence type="predicted"/>
<sequence>MSLRTRQSPRTRWTLALAAGSAALLMVAGCGSDGDGGSSDPGQGSAAAPDGASAYLDCLRDQGIDISNTFPSGRPSGFPSGRPSAFPSGRPSAFPSGRPSAFPSGGPGGGRMGGFRPEGVDDATWQKAQQACESVRPTGGPGGNGPGGQGGPGGGNRNADAAYRNCLADRGVDLGANPATTDPKVAEAMQACAVLRPAATATP</sequence>
<evidence type="ECO:0000313" key="3">
    <source>
        <dbReference type="EMBL" id="GIG93321.1"/>
    </source>
</evidence>
<organism evidence="3 4">
    <name type="scientific">Plantactinospora endophytica</name>
    <dbReference type="NCBI Taxonomy" id="673535"/>
    <lineage>
        <taxon>Bacteria</taxon>
        <taxon>Bacillati</taxon>
        <taxon>Actinomycetota</taxon>
        <taxon>Actinomycetes</taxon>
        <taxon>Micromonosporales</taxon>
        <taxon>Micromonosporaceae</taxon>
        <taxon>Plantactinospora</taxon>
    </lineage>
</organism>
<reference evidence="3 4" key="1">
    <citation type="submission" date="2021-01" db="EMBL/GenBank/DDBJ databases">
        <title>Whole genome shotgun sequence of Plantactinospora endophytica NBRC 110450.</title>
        <authorList>
            <person name="Komaki H."/>
            <person name="Tamura T."/>
        </authorList>
    </citation>
    <scope>NUCLEOTIDE SEQUENCE [LARGE SCALE GENOMIC DNA]</scope>
    <source>
        <strain evidence="3 4">NBRC 110450</strain>
    </source>
</reference>